<gene>
    <name evidence="1" type="ORF">AWB75_00528</name>
</gene>
<reference evidence="1" key="1">
    <citation type="submission" date="2016-01" db="EMBL/GenBank/DDBJ databases">
        <authorList>
            <person name="Peeters C."/>
        </authorList>
    </citation>
    <scope>NUCLEOTIDE SEQUENCE [LARGE SCALE GENOMIC DNA]</scope>
    <source>
        <strain evidence="1">LMG 29318</strain>
    </source>
</reference>
<name>A0A157ZCN4_9BURK</name>
<dbReference type="RefSeq" id="WP_087086452.1">
    <property type="nucleotide sequence ID" value="NZ_FCOF02000002.1"/>
</dbReference>
<dbReference type="Pfam" id="PF10933">
    <property type="entry name" value="DUF2827"/>
    <property type="match status" value="1"/>
</dbReference>
<comment type="caution">
    <text evidence="1">The sequence shown here is derived from an EMBL/GenBank/DDBJ whole genome shotgun (WGS) entry which is preliminary data.</text>
</comment>
<dbReference type="Proteomes" id="UP000054870">
    <property type="component" value="Unassembled WGS sequence"/>
</dbReference>
<keyword evidence="2" id="KW-1185">Reference proteome</keyword>
<proteinExistence type="predicted"/>
<protein>
    <recommendedName>
        <fullName evidence="3">DUF2827 domain-containing protein</fullName>
    </recommendedName>
</protein>
<dbReference type="InterPro" id="IPR021234">
    <property type="entry name" value="DUF2827"/>
</dbReference>
<dbReference type="AlphaFoldDB" id="A0A157ZCN4"/>
<dbReference type="OrthoDB" id="1627328at2"/>
<organism evidence="1 2">
    <name type="scientific">Caballeronia catudaia</name>
    <dbReference type="NCBI Taxonomy" id="1777136"/>
    <lineage>
        <taxon>Bacteria</taxon>
        <taxon>Pseudomonadati</taxon>
        <taxon>Pseudomonadota</taxon>
        <taxon>Betaproteobacteria</taxon>
        <taxon>Burkholderiales</taxon>
        <taxon>Burkholderiaceae</taxon>
        <taxon>Caballeronia</taxon>
    </lineage>
</organism>
<evidence type="ECO:0000313" key="2">
    <source>
        <dbReference type="Proteomes" id="UP000054870"/>
    </source>
</evidence>
<evidence type="ECO:0000313" key="1">
    <source>
        <dbReference type="EMBL" id="SAK43290.1"/>
    </source>
</evidence>
<accession>A0A157ZCN4</accession>
<evidence type="ECO:0008006" key="3">
    <source>
        <dbReference type="Google" id="ProtNLM"/>
    </source>
</evidence>
<sequence length="386" mass="43862">MTIRVGISVVTHQGQNIWQNGLGQNVIFFSEVLQKLPFVESVSLIDVGDQNAMPPQVDTASKDLRIIRNPDATDAVDVIFEMGGALDTQWLDLMRARGKKVVYYCCGQPYVGLVEAPVFDKPVHVMRPDRYDEIWLMSKDRLSVPMMRTLHRCPVHLIPFIWHPQFLEKRIEEVEEHGLRYGYERRANESAQPAIQPQGFRVAMFEPNISVVKTSSIPMLACEEAYRADRSSVSAMHVLNSVHMKDHPTLMYLANSLDLVKDSKATFHGRNDIAGFMAQYADAVVSHQWGNDQNYLYLDVLYGGYPLIHNSPWLKDAGYYYPGFDAQEGGRQLLKAFREHDNTLDEYRARAQRVIDAVNPFNQANLDAFADRLINLCQGSKLKVGV</sequence>
<dbReference type="EMBL" id="FCOF02000002">
    <property type="protein sequence ID" value="SAK43290.1"/>
    <property type="molecule type" value="Genomic_DNA"/>
</dbReference>